<comment type="subcellular location">
    <subcellularLocation>
        <location evidence="1 9">Cell inner membrane</location>
        <topology evidence="1 9">Multi-pass membrane protein</topology>
    </subcellularLocation>
</comment>
<gene>
    <name evidence="11" type="ORF">ACFFGG_13700</name>
</gene>
<organism evidence="11 12">
    <name type="scientific">Ottowia pentelensis</name>
    <dbReference type="NCBI Taxonomy" id="511108"/>
    <lineage>
        <taxon>Bacteria</taxon>
        <taxon>Pseudomonadati</taxon>
        <taxon>Pseudomonadota</taxon>
        <taxon>Betaproteobacteria</taxon>
        <taxon>Burkholderiales</taxon>
        <taxon>Comamonadaceae</taxon>
        <taxon>Ottowia</taxon>
    </lineage>
</organism>
<feature type="transmembrane region" description="Helical" evidence="9">
    <location>
        <begin position="55"/>
        <end position="75"/>
    </location>
</feature>
<keyword evidence="2 9" id="KW-0813">Transport</keyword>
<dbReference type="InterPro" id="IPR055348">
    <property type="entry name" value="DctQ"/>
</dbReference>
<dbReference type="PANTHER" id="PTHR35011:SF10">
    <property type="entry name" value="TRAP TRANSPORTER SMALL PERMEASE PROTEIN"/>
    <property type="match status" value="1"/>
</dbReference>
<keyword evidence="4 9" id="KW-0997">Cell inner membrane</keyword>
<evidence type="ECO:0000313" key="12">
    <source>
        <dbReference type="Proteomes" id="UP001589834"/>
    </source>
</evidence>
<feature type="transmembrane region" description="Helical" evidence="9">
    <location>
        <begin position="87"/>
        <end position="109"/>
    </location>
</feature>
<keyword evidence="12" id="KW-1185">Reference proteome</keyword>
<name>A0ABV6PX24_9BURK</name>
<dbReference type="Pfam" id="PF04290">
    <property type="entry name" value="DctQ"/>
    <property type="match status" value="1"/>
</dbReference>
<protein>
    <recommendedName>
        <fullName evidence="9">TRAP transporter small permease protein</fullName>
    </recommendedName>
</protein>
<dbReference type="RefSeq" id="WP_377483854.1">
    <property type="nucleotide sequence ID" value="NZ_JBHLTN010000029.1"/>
</dbReference>
<evidence type="ECO:0000256" key="6">
    <source>
        <dbReference type="ARBA" id="ARBA00022989"/>
    </source>
</evidence>
<dbReference type="Proteomes" id="UP001589834">
    <property type="component" value="Unassembled WGS sequence"/>
</dbReference>
<accession>A0ABV6PX24</accession>
<comment type="caution">
    <text evidence="11">The sequence shown here is derived from an EMBL/GenBank/DDBJ whole genome shotgun (WGS) entry which is preliminary data.</text>
</comment>
<keyword evidence="3" id="KW-1003">Cell membrane</keyword>
<feature type="domain" description="Tripartite ATP-independent periplasmic transporters DctQ component" evidence="10">
    <location>
        <begin position="27"/>
        <end position="156"/>
    </location>
</feature>
<dbReference type="PANTHER" id="PTHR35011">
    <property type="entry name" value="2,3-DIKETO-L-GULONATE TRAP TRANSPORTER SMALL PERMEASE PROTEIN YIAM"/>
    <property type="match status" value="1"/>
</dbReference>
<evidence type="ECO:0000256" key="9">
    <source>
        <dbReference type="RuleBase" id="RU369079"/>
    </source>
</evidence>
<reference evidence="11 12" key="1">
    <citation type="submission" date="2024-09" db="EMBL/GenBank/DDBJ databases">
        <authorList>
            <person name="Sun Q."/>
            <person name="Mori K."/>
        </authorList>
    </citation>
    <scope>NUCLEOTIDE SEQUENCE [LARGE SCALE GENOMIC DNA]</scope>
    <source>
        <strain evidence="11 12">NCAIM B.02336</strain>
    </source>
</reference>
<comment type="similarity">
    <text evidence="8 9">Belongs to the TRAP transporter small permease family.</text>
</comment>
<evidence type="ECO:0000256" key="3">
    <source>
        <dbReference type="ARBA" id="ARBA00022475"/>
    </source>
</evidence>
<keyword evidence="5 9" id="KW-0812">Transmembrane</keyword>
<dbReference type="InterPro" id="IPR007387">
    <property type="entry name" value="TRAP_DctQ"/>
</dbReference>
<evidence type="ECO:0000256" key="5">
    <source>
        <dbReference type="ARBA" id="ARBA00022692"/>
    </source>
</evidence>
<evidence type="ECO:0000256" key="2">
    <source>
        <dbReference type="ARBA" id="ARBA00022448"/>
    </source>
</evidence>
<feature type="transmembrane region" description="Helical" evidence="9">
    <location>
        <begin position="12"/>
        <end position="35"/>
    </location>
</feature>
<evidence type="ECO:0000313" key="11">
    <source>
        <dbReference type="EMBL" id="MFC0593603.1"/>
    </source>
</evidence>
<evidence type="ECO:0000259" key="10">
    <source>
        <dbReference type="Pfam" id="PF04290"/>
    </source>
</evidence>
<evidence type="ECO:0000256" key="1">
    <source>
        <dbReference type="ARBA" id="ARBA00004429"/>
    </source>
</evidence>
<comment type="function">
    <text evidence="9">Part of the tripartite ATP-independent periplasmic (TRAP) transport system.</text>
</comment>
<evidence type="ECO:0000256" key="8">
    <source>
        <dbReference type="ARBA" id="ARBA00038436"/>
    </source>
</evidence>
<evidence type="ECO:0000256" key="4">
    <source>
        <dbReference type="ARBA" id="ARBA00022519"/>
    </source>
</evidence>
<keyword evidence="6 9" id="KW-1133">Transmembrane helix</keyword>
<keyword evidence="7 9" id="KW-0472">Membrane</keyword>
<sequence length="171" mass="19411">MLNRLDRWIGRVEQVLMFLAAACMFVMMVLTTFDMLSRKFFHVSIPSLFEFTEDYLMVGLVFLSLSYVYKIGGHIRIDLLEKYIPELGLRVWTIIHKIMAIVLFLLIAVEGWDAAVEAHEFNTLSSSLLAYPMAPALMMVPIGSGMLALRIALSLFVAQPEQPDAADLFFE</sequence>
<comment type="subunit">
    <text evidence="9">The complex comprises the extracytoplasmic solute receptor protein and the two transmembrane proteins.</text>
</comment>
<dbReference type="EMBL" id="JBHLTN010000029">
    <property type="protein sequence ID" value="MFC0593603.1"/>
    <property type="molecule type" value="Genomic_DNA"/>
</dbReference>
<evidence type="ECO:0000256" key="7">
    <source>
        <dbReference type="ARBA" id="ARBA00023136"/>
    </source>
</evidence>
<proteinExistence type="inferred from homology"/>
<feature type="transmembrane region" description="Helical" evidence="9">
    <location>
        <begin position="129"/>
        <end position="149"/>
    </location>
</feature>